<evidence type="ECO:0000313" key="2">
    <source>
        <dbReference type="EMBL" id="THE12981.1"/>
    </source>
</evidence>
<feature type="transmembrane region" description="Helical" evidence="1">
    <location>
        <begin position="146"/>
        <end position="169"/>
    </location>
</feature>
<feature type="transmembrane region" description="Helical" evidence="1">
    <location>
        <begin position="117"/>
        <end position="140"/>
    </location>
</feature>
<feature type="transmembrane region" description="Helical" evidence="1">
    <location>
        <begin position="207"/>
        <end position="227"/>
    </location>
</feature>
<dbReference type="OrthoDB" id="8230517at2"/>
<dbReference type="RefSeq" id="WP_136379257.1">
    <property type="nucleotide sequence ID" value="NZ_SLUB01000012.1"/>
</dbReference>
<name>A0A4S3PTA2_9BACI</name>
<dbReference type="InterPro" id="IPR021359">
    <property type="entry name" value="DUF2812"/>
</dbReference>
<dbReference type="Pfam" id="PF11193">
    <property type="entry name" value="DUF2812"/>
    <property type="match status" value="1"/>
</dbReference>
<dbReference type="EMBL" id="SLUB01000012">
    <property type="protein sequence ID" value="THE12981.1"/>
    <property type="molecule type" value="Genomic_DNA"/>
</dbReference>
<keyword evidence="1" id="KW-0472">Membrane</keyword>
<dbReference type="Proteomes" id="UP000306477">
    <property type="component" value="Unassembled WGS sequence"/>
</dbReference>
<dbReference type="AlphaFoldDB" id="A0A4S3PTA2"/>
<gene>
    <name evidence="2" type="ORF">E1I69_08890</name>
</gene>
<organism evidence="2 3">
    <name type="scientific">Bacillus timonensis</name>
    <dbReference type="NCBI Taxonomy" id="1033734"/>
    <lineage>
        <taxon>Bacteria</taxon>
        <taxon>Bacillati</taxon>
        <taxon>Bacillota</taxon>
        <taxon>Bacilli</taxon>
        <taxon>Bacillales</taxon>
        <taxon>Bacillaceae</taxon>
        <taxon>Bacillus</taxon>
    </lineage>
</organism>
<keyword evidence="1" id="KW-1133">Transmembrane helix</keyword>
<keyword evidence="1" id="KW-0812">Transmembrane</keyword>
<reference evidence="2 3" key="1">
    <citation type="journal article" date="2019" name="Indoor Air">
        <title>Impacts of indoor surface finishes on bacterial viability.</title>
        <authorList>
            <person name="Hu J."/>
            <person name="Maamar S.B."/>
            <person name="Glawe A.J."/>
            <person name="Gottel N."/>
            <person name="Gilbert J.A."/>
            <person name="Hartmann E.M."/>
        </authorList>
    </citation>
    <scope>NUCLEOTIDE SEQUENCE [LARGE SCALE GENOMIC DNA]</scope>
    <source>
        <strain evidence="2 3">AF060A6</strain>
    </source>
</reference>
<proteinExistence type="predicted"/>
<comment type="caution">
    <text evidence="2">The sequence shown here is derived from an EMBL/GenBank/DDBJ whole genome shotgun (WGS) entry which is preliminary data.</text>
</comment>
<keyword evidence="3" id="KW-1185">Reference proteome</keyword>
<evidence type="ECO:0000256" key="1">
    <source>
        <dbReference type="SAM" id="Phobius"/>
    </source>
</evidence>
<sequence>MNRIVRKIRPSDYWRIGEHESWFQDMAAQGLHLKKMGKFFAHFVKGEPKKMRYRIDVSMKKKISSEQIEMYAESGWDYVTSYQYFQVYSSPEELDAPEIHTDPAEQSYTLTELDKKLALNAGFVVVAFLLIVGMMSSVWFLDGTPIYVMIDGGAIQQTILSIFIAYLAYTSLQATLSIRTLKKDLIAGKAINHHAPWKKRHRLNSTLAFLLTIVVGLSAIIPFMQLYKHETKTLPEGNSDLPIIRLADVEQNPALVRGESEYMSDNVDWSNRYTSSWSPFAPVQYEADENGVVPGKRWADGSGEYSPSITSIFYQLSIPSMADHFVADLIEWYRYNDSLDNYVKTKHPSFDQLIIHEDKEYKEVFASKGKNVIFVRYNGYAGMDSVVKAIEEKIN</sequence>
<evidence type="ECO:0000313" key="3">
    <source>
        <dbReference type="Proteomes" id="UP000306477"/>
    </source>
</evidence>
<protein>
    <submittedName>
        <fullName evidence="2">DUF2812 domain-containing protein</fullName>
    </submittedName>
</protein>
<accession>A0A4S3PTA2</accession>